<dbReference type="RefSeq" id="WP_091728832.1">
    <property type="nucleotide sequence ID" value="NZ_LT629757.1"/>
</dbReference>
<dbReference type="UniPathway" id="UPA01068">
    <property type="reaction ID" value="UER00304"/>
</dbReference>
<dbReference type="PANTHER" id="PTHR10851">
    <property type="entry name" value="PYRIDOXINE-5-PHOSPHATE OXIDASE"/>
    <property type="match status" value="1"/>
</dbReference>
<feature type="binding site" evidence="6">
    <location>
        <begin position="21"/>
        <end position="24"/>
    </location>
    <ligand>
        <name>substrate</name>
    </ligand>
</feature>
<dbReference type="InterPro" id="IPR019576">
    <property type="entry name" value="Pyridoxamine_oxidase_dimer_C"/>
</dbReference>
<evidence type="ECO:0000256" key="5">
    <source>
        <dbReference type="HAMAP-Rule" id="MF_01629"/>
    </source>
</evidence>
<feature type="binding site" evidence="5 6">
    <location>
        <position position="136"/>
    </location>
    <ligand>
        <name>substrate</name>
    </ligand>
</feature>
<feature type="binding site" evidence="5 7">
    <location>
        <position position="95"/>
    </location>
    <ligand>
        <name>FMN</name>
        <dbReference type="ChEBI" id="CHEBI:58210"/>
    </ligand>
</feature>
<dbReference type="SUPFAM" id="SSF50475">
    <property type="entry name" value="FMN-binding split barrel"/>
    <property type="match status" value="1"/>
</dbReference>
<feature type="domain" description="Pyridoxine 5'-phosphate oxidase dimerisation C-terminal" evidence="9">
    <location>
        <begin position="186"/>
        <end position="231"/>
    </location>
</feature>
<evidence type="ECO:0000256" key="3">
    <source>
        <dbReference type="ARBA" id="ARBA00022643"/>
    </source>
</evidence>
<accession>A0A1H1S9W4</accession>
<comment type="pathway">
    <text evidence="5">Cofactor metabolism; pyridoxal 5'-phosphate salvage; pyridoxal 5'-phosphate from pyridoxine 5'-phosphate: step 1/1.</text>
</comment>
<dbReference type="NCBIfam" id="TIGR00558">
    <property type="entry name" value="pdxH"/>
    <property type="match status" value="1"/>
</dbReference>
<feature type="binding site" evidence="5 6">
    <location>
        <position position="144"/>
    </location>
    <ligand>
        <name>substrate</name>
    </ligand>
</feature>
<dbReference type="InterPro" id="IPR012349">
    <property type="entry name" value="Split_barrel_FMN-bd"/>
</dbReference>
<dbReference type="Pfam" id="PF10590">
    <property type="entry name" value="PNP_phzG_C"/>
    <property type="match status" value="1"/>
</dbReference>
<evidence type="ECO:0000256" key="1">
    <source>
        <dbReference type="ARBA" id="ARBA00007301"/>
    </source>
</evidence>
<gene>
    <name evidence="5" type="primary">pdxH</name>
    <name evidence="10" type="ORF">SAMN04488570_1900</name>
</gene>
<dbReference type="GO" id="GO:0004733">
    <property type="term" value="F:pyridoxamine phosphate oxidase activity"/>
    <property type="evidence" value="ECO:0007669"/>
    <property type="project" value="UniProtKB-UniRule"/>
</dbReference>
<feature type="binding site" evidence="5 7">
    <location>
        <position position="199"/>
    </location>
    <ligand>
        <name>FMN</name>
        <dbReference type="ChEBI" id="CHEBI:58210"/>
    </ligand>
</feature>
<dbReference type="GO" id="GO:0008615">
    <property type="term" value="P:pyridoxine biosynthetic process"/>
    <property type="evidence" value="ECO:0007669"/>
    <property type="project" value="UniProtKB-UniRule"/>
</dbReference>
<dbReference type="EMBL" id="LT629757">
    <property type="protein sequence ID" value="SDS44752.1"/>
    <property type="molecule type" value="Genomic_DNA"/>
</dbReference>
<name>A0A1H1S9W4_9ACTN</name>
<feature type="binding site" evidence="5 6">
    <location>
        <position position="79"/>
    </location>
    <ligand>
        <name>substrate</name>
    </ligand>
</feature>
<dbReference type="STRING" id="642780.SAMN04488570_1900"/>
<evidence type="ECO:0000259" key="8">
    <source>
        <dbReference type="Pfam" id="PF01243"/>
    </source>
</evidence>
<dbReference type="PANTHER" id="PTHR10851:SF0">
    <property type="entry name" value="PYRIDOXINE-5'-PHOSPHATE OXIDASE"/>
    <property type="match status" value="1"/>
</dbReference>
<keyword evidence="11" id="KW-1185">Reference proteome</keyword>
<comment type="catalytic activity">
    <reaction evidence="5">
        <text>pyridoxamine 5'-phosphate + O2 + H2O = pyridoxal 5'-phosphate + H2O2 + NH4(+)</text>
        <dbReference type="Rhea" id="RHEA:15817"/>
        <dbReference type="ChEBI" id="CHEBI:15377"/>
        <dbReference type="ChEBI" id="CHEBI:15379"/>
        <dbReference type="ChEBI" id="CHEBI:16240"/>
        <dbReference type="ChEBI" id="CHEBI:28938"/>
        <dbReference type="ChEBI" id="CHEBI:58451"/>
        <dbReference type="ChEBI" id="CHEBI:597326"/>
        <dbReference type="EC" id="1.4.3.5"/>
    </reaction>
</comment>
<feature type="binding site" evidence="5 6">
    <location>
        <position position="140"/>
    </location>
    <ligand>
        <name>substrate</name>
    </ligand>
</feature>
<feature type="binding site" evidence="5 7">
    <location>
        <position position="118"/>
    </location>
    <ligand>
        <name>FMN</name>
        <dbReference type="ChEBI" id="CHEBI:58210"/>
    </ligand>
</feature>
<evidence type="ECO:0000256" key="7">
    <source>
        <dbReference type="PIRSR" id="PIRSR000190-2"/>
    </source>
</evidence>
<dbReference type="AlphaFoldDB" id="A0A1H1S9W4"/>
<dbReference type="HAMAP" id="MF_01629">
    <property type="entry name" value="PdxH"/>
    <property type="match status" value="1"/>
</dbReference>
<dbReference type="GO" id="GO:0010181">
    <property type="term" value="F:FMN binding"/>
    <property type="evidence" value="ECO:0007669"/>
    <property type="project" value="UniProtKB-UniRule"/>
</dbReference>
<proteinExistence type="inferred from homology"/>
<feature type="binding site" evidence="5 7">
    <location>
        <position position="96"/>
    </location>
    <ligand>
        <name>FMN</name>
        <dbReference type="ChEBI" id="CHEBI:58210"/>
    </ligand>
</feature>
<evidence type="ECO:0000256" key="2">
    <source>
        <dbReference type="ARBA" id="ARBA00022630"/>
    </source>
</evidence>
<sequence length="231" mass="25379">MTTPDPSPSPAHASERLASLRREYADTGLDAADVDPDPLVVLARWLDEAEAAGIHEPNAVVVASVSPEGQPSARIVLLKGLDERGLVFYTNYDSRKGHELEATGRAALLFPWHDLQRQVRVEGSVARVAPEESAAYFAQRPRGSQLGAWASPQSQPVASREELDERYAAVEQRFADDAEVPVPSHWGGYRVVPEVVELWQGRSGRMHDRLVYRRGADAAPGEGWTLERLAP</sequence>
<keyword evidence="3 5" id="KW-0288">FMN</keyword>
<evidence type="ECO:0000256" key="4">
    <source>
        <dbReference type="ARBA" id="ARBA00023002"/>
    </source>
</evidence>
<evidence type="ECO:0000256" key="6">
    <source>
        <dbReference type="PIRSR" id="PIRSR000190-1"/>
    </source>
</evidence>
<dbReference type="OrthoDB" id="9780392at2"/>
<keyword evidence="5" id="KW-0664">Pyridoxine biosynthesis</keyword>
<feature type="binding site" evidence="5 6">
    <location>
        <begin position="205"/>
        <end position="207"/>
    </location>
    <ligand>
        <name>substrate</name>
    </ligand>
</feature>
<dbReference type="InterPro" id="IPR000659">
    <property type="entry name" value="Pyridox_Oxase"/>
</dbReference>
<comment type="similarity">
    <text evidence="1 5">Belongs to the pyridoxamine 5'-phosphate oxidase family.</text>
</comment>
<protein>
    <recommendedName>
        <fullName evidence="5">Pyridoxine/pyridoxamine 5'-phosphate oxidase</fullName>
        <ecNumber evidence="5">1.4.3.5</ecNumber>
    </recommendedName>
    <alternativeName>
        <fullName evidence="5">PNP/PMP oxidase</fullName>
        <shortName evidence="5">PNPOx</shortName>
    </alternativeName>
    <alternativeName>
        <fullName evidence="5">Pyridoxal 5'-phosphate synthase</fullName>
    </alternativeName>
</protein>
<keyword evidence="4 5" id="KW-0560">Oxidoreductase</keyword>
<comment type="catalytic activity">
    <reaction evidence="5">
        <text>pyridoxine 5'-phosphate + O2 = pyridoxal 5'-phosphate + H2O2</text>
        <dbReference type="Rhea" id="RHEA:15149"/>
        <dbReference type="ChEBI" id="CHEBI:15379"/>
        <dbReference type="ChEBI" id="CHEBI:16240"/>
        <dbReference type="ChEBI" id="CHEBI:58589"/>
        <dbReference type="ChEBI" id="CHEBI:597326"/>
        <dbReference type="EC" id="1.4.3.5"/>
    </reaction>
</comment>
<dbReference type="NCBIfam" id="NF004231">
    <property type="entry name" value="PRK05679.1"/>
    <property type="match status" value="1"/>
</dbReference>
<evidence type="ECO:0000313" key="10">
    <source>
        <dbReference type="EMBL" id="SDS44752.1"/>
    </source>
</evidence>
<dbReference type="Pfam" id="PF01243">
    <property type="entry name" value="PNPOx_N"/>
    <property type="match status" value="1"/>
</dbReference>
<dbReference type="PIRSF" id="PIRSF000190">
    <property type="entry name" value="Pyd_amn-ph_oxd"/>
    <property type="match status" value="1"/>
</dbReference>
<feature type="domain" description="Pyridoxamine 5'-phosphate oxidase N-terminal" evidence="8">
    <location>
        <begin position="47"/>
        <end position="170"/>
    </location>
</feature>
<feature type="binding site" evidence="5 7">
    <location>
        <begin position="89"/>
        <end position="90"/>
    </location>
    <ligand>
        <name>FMN</name>
        <dbReference type="ChEBI" id="CHEBI:58210"/>
    </ligand>
</feature>
<feature type="binding site" evidence="5 7">
    <location>
        <begin position="153"/>
        <end position="154"/>
    </location>
    <ligand>
        <name>FMN</name>
        <dbReference type="ChEBI" id="CHEBI:58210"/>
    </ligand>
</feature>
<evidence type="ECO:0000313" key="11">
    <source>
        <dbReference type="Proteomes" id="UP000198859"/>
    </source>
</evidence>
<organism evidence="10 11">
    <name type="scientific">Nocardioides scoriae</name>
    <dbReference type="NCBI Taxonomy" id="642780"/>
    <lineage>
        <taxon>Bacteria</taxon>
        <taxon>Bacillati</taxon>
        <taxon>Actinomycetota</taxon>
        <taxon>Actinomycetes</taxon>
        <taxon>Propionibacteriales</taxon>
        <taxon>Nocardioidaceae</taxon>
        <taxon>Nocardioides</taxon>
    </lineage>
</organism>
<comment type="subunit">
    <text evidence="5">Homodimer.</text>
</comment>
<dbReference type="Gene3D" id="2.30.110.10">
    <property type="entry name" value="Electron Transport, Fmn-binding Protein, Chain A"/>
    <property type="match status" value="1"/>
</dbReference>
<feature type="binding site" evidence="5 7">
    <location>
        <position position="209"/>
    </location>
    <ligand>
        <name>FMN</name>
        <dbReference type="ChEBI" id="CHEBI:58210"/>
    </ligand>
</feature>
<feature type="binding site" evidence="5 7">
    <location>
        <begin position="74"/>
        <end position="79"/>
    </location>
    <ligand>
        <name>FMN</name>
        <dbReference type="ChEBI" id="CHEBI:58210"/>
    </ligand>
</feature>
<dbReference type="InterPro" id="IPR011576">
    <property type="entry name" value="Pyridox_Oxase_N"/>
</dbReference>
<dbReference type="EC" id="1.4.3.5" evidence="5"/>
<comment type="function">
    <text evidence="5">Catalyzes the oxidation of either pyridoxine 5'-phosphate (PNP) or pyridoxamine 5'-phosphate (PMP) into pyridoxal 5'-phosphate (PLP).</text>
</comment>
<comment type="pathway">
    <text evidence="5">Cofactor metabolism; pyridoxal 5'-phosphate salvage; pyridoxal 5'-phosphate from pyridoxamine 5'-phosphate: step 1/1.</text>
</comment>
<reference evidence="11" key="1">
    <citation type="submission" date="2016-10" db="EMBL/GenBank/DDBJ databases">
        <authorList>
            <person name="Varghese N."/>
            <person name="Submissions S."/>
        </authorList>
    </citation>
    <scope>NUCLEOTIDE SEQUENCE [LARGE SCALE GENOMIC DNA]</scope>
    <source>
        <strain evidence="11">DSM 22127</strain>
    </source>
</reference>
<evidence type="ECO:0000259" key="9">
    <source>
        <dbReference type="Pfam" id="PF10590"/>
    </source>
</evidence>
<keyword evidence="2 5" id="KW-0285">Flavoprotein</keyword>
<comment type="cofactor">
    <cofactor evidence="5 7">
        <name>FMN</name>
        <dbReference type="ChEBI" id="CHEBI:58210"/>
    </cofactor>
    <text evidence="5 7">Binds 1 FMN per subunit.</text>
</comment>
<dbReference type="Proteomes" id="UP000198859">
    <property type="component" value="Chromosome I"/>
</dbReference>